<accession>A0A0D3R2A3</accession>
<keyword evidence="1" id="KW-0472">Membrane</keyword>
<feature type="transmembrane region" description="Helical" evidence="1">
    <location>
        <begin position="26"/>
        <end position="47"/>
    </location>
</feature>
<dbReference type="GeneID" id="37627594"/>
<dbReference type="RefSeq" id="YP_009362217.1">
    <property type="nucleotide sequence ID" value="NC_034542.1"/>
</dbReference>
<reference evidence="2 3" key="1">
    <citation type="journal article" date="2015" name="PLoS Pathog.">
        <title>Evolution of genome size and complexity in the rhabdoviridae.</title>
        <authorList>
            <person name="Walker P.J."/>
            <person name="Firth C."/>
            <person name="Widen S.G."/>
            <person name="Blasdell K.R."/>
            <person name="Guzman H."/>
            <person name="Wood T.G."/>
            <person name="Paradkar P.N."/>
            <person name="Holmes E.C."/>
            <person name="Tesh R.B."/>
            <person name="Vasilakis N."/>
        </authorList>
    </citation>
    <scope>NUCLEOTIDE SEQUENCE [LARGE SCALE GENOMIC DNA]</scope>
    <source>
        <strain evidence="2 3">733646</strain>
    </source>
</reference>
<evidence type="ECO:0000313" key="2">
    <source>
        <dbReference type="EMBL" id="AJR28587.1"/>
    </source>
</evidence>
<name>A0A0D3R2A3_9RHAB</name>
<keyword evidence="1" id="KW-0812">Transmembrane</keyword>
<dbReference type="OrthoDB" id="29116at10239"/>
<keyword evidence="1" id="KW-1133">Transmembrane helix</keyword>
<dbReference type="EMBL" id="KM205023">
    <property type="protein sequence ID" value="AJR28587.1"/>
    <property type="molecule type" value="Viral_cRNA"/>
</dbReference>
<proteinExistence type="predicted"/>
<dbReference type="KEGG" id="vg:37627594"/>
<organism evidence="2 3">
    <name type="scientific">Sripur virus</name>
    <dbReference type="NCBI Taxonomy" id="1620897"/>
    <lineage>
        <taxon>Viruses</taxon>
        <taxon>Riboviria</taxon>
        <taxon>Orthornavirae</taxon>
        <taxon>Negarnaviricota</taxon>
        <taxon>Haploviricotina</taxon>
        <taxon>Monjiviricetes</taxon>
        <taxon>Mononegavirales</taxon>
        <taxon>Rhabdoviridae</taxon>
        <taxon>Alpharhabdovirinae</taxon>
        <taxon>Sripuvirus</taxon>
        <taxon>Sripuvirus sripur</taxon>
    </lineage>
</organism>
<evidence type="ECO:0000256" key="1">
    <source>
        <dbReference type="SAM" id="Phobius"/>
    </source>
</evidence>
<keyword evidence="3" id="KW-1185">Reference proteome</keyword>
<protein>
    <submittedName>
        <fullName evidence="2">Uncharacterized protein</fullName>
    </submittedName>
</protein>
<sequence length="99" mass="11118">MESFSLFVELFRLLLIMYFTTPLKRIFIGIQLIIVVCGVLYGVLGYLTHLQVESLYNFPAIQATMIFLDTVVTKLSGFQSVLKHGIGALMLRNTSGQSQ</sequence>
<dbReference type="Proteomes" id="UP000204558">
    <property type="component" value="Segment"/>
</dbReference>
<evidence type="ECO:0000313" key="3">
    <source>
        <dbReference type="Proteomes" id="UP000204558"/>
    </source>
</evidence>